<feature type="transmembrane region" description="Helical" evidence="1">
    <location>
        <begin position="20"/>
        <end position="42"/>
    </location>
</feature>
<accession>A0A6J6C258</accession>
<name>A0A6J6C258_9ZZZZ</name>
<dbReference type="AlphaFoldDB" id="A0A6J6C258"/>
<reference evidence="2" key="1">
    <citation type="submission" date="2020-05" db="EMBL/GenBank/DDBJ databases">
        <authorList>
            <person name="Chiriac C."/>
            <person name="Salcher M."/>
            <person name="Ghai R."/>
            <person name="Kavagutti S V."/>
        </authorList>
    </citation>
    <scope>NUCLEOTIDE SEQUENCE</scope>
</reference>
<keyword evidence="1" id="KW-1133">Transmembrane helix</keyword>
<keyword evidence="1" id="KW-0812">Transmembrane</keyword>
<gene>
    <name evidence="2" type="ORF">UFOPK1505_00447</name>
</gene>
<organism evidence="2">
    <name type="scientific">freshwater metagenome</name>
    <dbReference type="NCBI Taxonomy" id="449393"/>
    <lineage>
        <taxon>unclassified sequences</taxon>
        <taxon>metagenomes</taxon>
        <taxon>ecological metagenomes</taxon>
    </lineage>
</organism>
<dbReference type="EMBL" id="CAEZSS010000065">
    <property type="protein sequence ID" value="CAB4545244.1"/>
    <property type="molecule type" value="Genomic_DNA"/>
</dbReference>
<protein>
    <submittedName>
        <fullName evidence="2">Unannotated protein</fullName>
    </submittedName>
</protein>
<evidence type="ECO:0000256" key="1">
    <source>
        <dbReference type="SAM" id="Phobius"/>
    </source>
</evidence>
<sequence length="156" mass="17271">MAIGSWLKNKSRGSLIPLSFGFFLIAMTLSFISINISAAYAAKKELTNIGEAAINSAAQSINLLFYYGEINRFDSKKRVPLNCQEAGSKFYTLISQSKVSDKLIKVESFNCDLYEVSAQISITARLPIDIPFFHLNELDKLKITTSIGASSEYIPN</sequence>
<evidence type="ECO:0000313" key="2">
    <source>
        <dbReference type="EMBL" id="CAB4545244.1"/>
    </source>
</evidence>
<proteinExistence type="predicted"/>
<keyword evidence="1" id="KW-0472">Membrane</keyword>